<keyword evidence="3" id="KW-1185">Reference proteome</keyword>
<gene>
    <name evidence="2" type="ORF">SAMN05660472_01976</name>
</gene>
<dbReference type="Gene3D" id="3.30.200.20">
    <property type="entry name" value="Phosphorylase Kinase, domain 1"/>
    <property type="match status" value="1"/>
</dbReference>
<dbReference type="AlphaFoldDB" id="A0A1G9EHM4"/>
<name>A0A1G9EHM4_9FIRM</name>
<dbReference type="Proteomes" id="UP000198718">
    <property type="component" value="Unassembled WGS sequence"/>
</dbReference>
<dbReference type="InterPro" id="IPR011009">
    <property type="entry name" value="Kinase-like_dom_sf"/>
</dbReference>
<dbReference type="Pfam" id="PF01636">
    <property type="entry name" value="APH"/>
    <property type="match status" value="1"/>
</dbReference>
<evidence type="ECO:0000313" key="3">
    <source>
        <dbReference type="Proteomes" id="UP000198718"/>
    </source>
</evidence>
<protein>
    <submittedName>
        <fullName evidence="2">Phosphotransferase enzyme family protein</fullName>
    </submittedName>
</protein>
<dbReference type="InterPro" id="IPR051678">
    <property type="entry name" value="AGP_Transferase"/>
</dbReference>
<reference evidence="2 3" key="1">
    <citation type="submission" date="2016-10" db="EMBL/GenBank/DDBJ databases">
        <authorList>
            <person name="de Groot N.N."/>
        </authorList>
    </citation>
    <scope>NUCLEOTIDE SEQUENCE [LARGE SCALE GENOMIC DNA]</scope>
    <source>
        <strain evidence="2 3">DSM 18346</strain>
    </source>
</reference>
<sequence length="335" mass="40055">MLKNKLKSKIQEYLLAHNTPIKKFQQNNKLEVDFLAQGEYNINFTIKMGNKKYVFRVNTSSQLELENQIQYEYNALKALEISGVTPKVYYVDDSKNYLDYGVLIMEFLEGRPLEYQKDLNKAAKIFGRIHSLTTNSVKNNPFILEENIFSDRIVEGKRLLKNYLQSPIVDKELRAFFNKFIEWAEKNSYKEKYFIDNKWHVINNTEVNSHNFIIGEERSYLIDWEKPVISDPCQDLTQFLAITTTLWKTETILSKEEKEIFFKTYIANLQEGDKDIRERVHLYTPYLYLRALSWCAYAWLEYQNPDKDIKNMDTFRKIKSYLDINFMENLLREYK</sequence>
<feature type="domain" description="Aminoglycoside phosphotransferase" evidence="1">
    <location>
        <begin position="35"/>
        <end position="244"/>
    </location>
</feature>
<keyword evidence="2" id="KW-0808">Transferase</keyword>
<dbReference type="InterPro" id="IPR002575">
    <property type="entry name" value="Aminoglycoside_PTrfase"/>
</dbReference>
<dbReference type="SUPFAM" id="SSF56112">
    <property type="entry name" value="Protein kinase-like (PK-like)"/>
    <property type="match status" value="1"/>
</dbReference>
<dbReference type="Gene3D" id="3.90.1200.10">
    <property type="match status" value="1"/>
</dbReference>
<dbReference type="PANTHER" id="PTHR21310">
    <property type="entry name" value="AMINOGLYCOSIDE PHOSPHOTRANSFERASE-RELATED-RELATED"/>
    <property type="match status" value="1"/>
</dbReference>
<dbReference type="OrthoDB" id="3171511at2"/>
<dbReference type="EMBL" id="FNFP01000003">
    <property type="protein sequence ID" value="SDK75649.1"/>
    <property type="molecule type" value="Genomic_DNA"/>
</dbReference>
<dbReference type="STRING" id="393762.SAMN05660472_01976"/>
<evidence type="ECO:0000259" key="1">
    <source>
        <dbReference type="Pfam" id="PF01636"/>
    </source>
</evidence>
<proteinExistence type="predicted"/>
<dbReference type="RefSeq" id="WP_090553517.1">
    <property type="nucleotide sequence ID" value="NZ_FNFP01000003.1"/>
</dbReference>
<organism evidence="2 3">
    <name type="scientific">Natronincola ferrireducens</name>
    <dbReference type="NCBI Taxonomy" id="393762"/>
    <lineage>
        <taxon>Bacteria</taxon>
        <taxon>Bacillati</taxon>
        <taxon>Bacillota</taxon>
        <taxon>Clostridia</taxon>
        <taxon>Peptostreptococcales</taxon>
        <taxon>Natronincolaceae</taxon>
        <taxon>Natronincola</taxon>
    </lineage>
</organism>
<dbReference type="GO" id="GO:0016740">
    <property type="term" value="F:transferase activity"/>
    <property type="evidence" value="ECO:0007669"/>
    <property type="project" value="UniProtKB-KW"/>
</dbReference>
<accession>A0A1G9EHM4</accession>
<evidence type="ECO:0000313" key="2">
    <source>
        <dbReference type="EMBL" id="SDK75649.1"/>
    </source>
</evidence>